<organism evidence="2 3">
    <name type="scientific">Lachnospira intestinalis</name>
    <dbReference type="NCBI Taxonomy" id="3133158"/>
    <lineage>
        <taxon>Bacteria</taxon>
        <taxon>Bacillati</taxon>
        <taxon>Bacillota</taxon>
        <taxon>Clostridia</taxon>
        <taxon>Lachnospirales</taxon>
        <taxon>Lachnospiraceae</taxon>
        <taxon>Lachnospira</taxon>
    </lineage>
</organism>
<keyword evidence="1" id="KW-1133">Transmembrane helix</keyword>
<comment type="caution">
    <text evidence="2">The sequence shown here is derived from an EMBL/GenBank/DDBJ whole genome shotgun (WGS) entry which is preliminary data.</text>
</comment>
<keyword evidence="1" id="KW-0812">Transmembrane</keyword>
<keyword evidence="3" id="KW-1185">Reference proteome</keyword>
<dbReference type="Pfam" id="PF14014">
    <property type="entry name" value="DUF4230"/>
    <property type="match status" value="1"/>
</dbReference>
<evidence type="ECO:0000313" key="3">
    <source>
        <dbReference type="Proteomes" id="UP001546774"/>
    </source>
</evidence>
<sequence length="224" mass="25382">MKEQSEENTKKEVIEKKTIRIFRGHLFIKLVIILLLVLAVIAGIAGLRKGGGQPAESESKTTRIGFENIGQMVTQAAYCTEMNVTKDSRKLFGMTIPFTQSEYIYSYDVEVRAGLDFSQIEWSVDEDNSTIQVRLPQVQILSSEINTDTFKVYHEEESIFTPIKLADNNDALKTLIENAKQDAVANGLLENAESNAETILRGFFANVYDLQKYKIEFIRQEAEK</sequence>
<dbReference type="Proteomes" id="UP001546774">
    <property type="component" value="Unassembled WGS sequence"/>
</dbReference>
<dbReference type="EMBL" id="JBBMFS010000003">
    <property type="protein sequence ID" value="MEQ2554349.1"/>
    <property type="molecule type" value="Genomic_DNA"/>
</dbReference>
<feature type="transmembrane region" description="Helical" evidence="1">
    <location>
        <begin position="26"/>
        <end position="47"/>
    </location>
</feature>
<evidence type="ECO:0000256" key="1">
    <source>
        <dbReference type="SAM" id="Phobius"/>
    </source>
</evidence>
<keyword evidence="1" id="KW-0472">Membrane</keyword>
<reference evidence="2" key="1">
    <citation type="submission" date="2024-03" db="EMBL/GenBank/DDBJ databases">
        <title>Human intestinal bacterial collection.</title>
        <authorList>
            <person name="Pauvert C."/>
            <person name="Hitch T.C.A."/>
            <person name="Clavel T."/>
        </authorList>
    </citation>
    <scope>NUCLEOTIDE SEQUENCE [LARGE SCALE GENOMIC DNA]</scope>
    <source>
        <strain evidence="2">CLA-AA-H89B</strain>
    </source>
</reference>
<protein>
    <submittedName>
        <fullName evidence="2">DUF4230 domain-containing protein</fullName>
    </submittedName>
</protein>
<name>A0ABV1H3S4_9FIRM</name>
<dbReference type="InterPro" id="IPR025324">
    <property type="entry name" value="DUF4230"/>
</dbReference>
<accession>A0ABV1H3S4</accession>
<proteinExistence type="predicted"/>
<evidence type="ECO:0000313" key="2">
    <source>
        <dbReference type="EMBL" id="MEQ2554349.1"/>
    </source>
</evidence>
<gene>
    <name evidence="2" type="ORF">WMO37_04855</name>
</gene>